<dbReference type="PROSITE" id="PS01137">
    <property type="entry name" value="TATD_1"/>
    <property type="match status" value="1"/>
</dbReference>
<evidence type="ECO:0000256" key="2">
    <source>
        <dbReference type="PIRNR" id="PIRNR005295"/>
    </source>
</evidence>
<accession>D5VS36</accession>
<dbReference type="HOGENOM" id="CLU_061552_1_0_2"/>
<proteinExistence type="inferred from homology"/>
<protein>
    <submittedName>
        <fullName evidence="3">TatD-related deoxyribonuclease</fullName>
    </submittedName>
</protein>
<dbReference type="SUPFAM" id="SSF51556">
    <property type="entry name" value="Metallo-dependent hydrolases"/>
    <property type="match status" value="1"/>
</dbReference>
<dbReference type="Pfam" id="PF01026">
    <property type="entry name" value="TatD_DNase"/>
    <property type="match status" value="1"/>
</dbReference>
<evidence type="ECO:0000313" key="4">
    <source>
        <dbReference type="Proteomes" id="UP000002061"/>
    </source>
</evidence>
<evidence type="ECO:0000256" key="1">
    <source>
        <dbReference type="ARBA" id="ARBA00022801"/>
    </source>
</evidence>
<dbReference type="InterPro" id="IPR018228">
    <property type="entry name" value="DNase_TatD-rel_CS"/>
</dbReference>
<dbReference type="InterPro" id="IPR032466">
    <property type="entry name" value="Metal_Hydrolase"/>
</dbReference>
<keyword evidence="1 2" id="KW-0378">Hydrolase</keyword>
<dbReference type="STRING" id="573063.Metin_0722"/>
<dbReference type="GO" id="GO:0016788">
    <property type="term" value="F:hydrolase activity, acting on ester bonds"/>
    <property type="evidence" value="ECO:0007669"/>
    <property type="project" value="UniProtKB-UniRule"/>
</dbReference>
<sequence>MIDTHTHLDTRGLEDLELMALTLEKVVTLAHDPFEMKTLDVWEVHLNKVLSEIKRGGKVGLDVYVCLGIHPRAIPPSVDEAIKLLEKYIKLDKVVAIGEIGLEKGDKKEEEAFIKQVEFANKVGYPIVVHTPRRNKEEITKKILELLQTFNLKVDVVIDHCNKEIINSVLDQGYYAGLTVQPGKLTADEALNLIKDNLDFSDKIMLNSDTSSNYSDVLAVPKTVLKMKLEGIDKEVIEKIAKKNAESFFKF</sequence>
<dbReference type="PIRSF" id="PIRSF005295">
    <property type="entry name" value="UCP005295_TatD"/>
    <property type="match status" value="1"/>
</dbReference>
<reference evidence="3" key="1">
    <citation type="submission" date="2010-04" db="EMBL/GenBank/DDBJ databases">
        <title>Complete sequence of Methanocaldococcus infernus ME.</title>
        <authorList>
            <consortium name="US DOE Joint Genome Institute"/>
            <person name="Lucas S."/>
            <person name="Copeland A."/>
            <person name="Lapidus A."/>
            <person name="Cheng J.-F."/>
            <person name="Bruce D."/>
            <person name="Goodwin L."/>
            <person name="Pitluck S."/>
            <person name="Munk A.C."/>
            <person name="Detter J.C."/>
            <person name="Han C."/>
            <person name="Tapia R."/>
            <person name="Land M."/>
            <person name="Hauser L."/>
            <person name="Kyrpides N."/>
            <person name="Mikhailova N."/>
            <person name="Sieprawska-Lupa M."/>
            <person name="Whitman W.B."/>
            <person name="Woyke T."/>
        </authorList>
    </citation>
    <scope>NUCLEOTIDE SEQUENCE [LARGE SCALE GENOMIC DNA]</scope>
    <source>
        <strain evidence="3">ME</strain>
    </source>
</reference>
<dbReference type="KEGG" id="mif:Metin_0722"/>
<evidence type="ECO:0000313" key="3">
    <source>
        <dbReference type="EMBL" id="ADG13389.1"/>
    </source>
</evidence>
<organism evidence="3 4">
    <name type="scientific">Methanocaldococcus infernus (strain DSM 11812 / JCM 15783 / ME)</name>
    <dbReference type="NCBI Taxonomy" id="573063"/>
    <lineage>
        <taxon>Archaea</taxon>
        <taxon>Methanobacteriati</taxon>
        <taxon>Methanobacteriota</taxon>
        <taxon>Methanomada group</taxon>
        <taxon>Methanococci</taxon>
        <taxon>Methanococcales</taxon>
        <taxon>Methanocaldococcaceae</taxon>
        <taxon>Methanocaldococcus</taxon>
    </lineage>
</organism>
<dbReference type="InterPro" id="IPR001130">
    <property type="entry name" value="TatD-like"/>
</dbReference>
<name>D5VS36_METIM</name>
<dbReference type="InterPro" id="IPR012022">
    <property type="entry name" value="UCP005295"/>
</dbReference>
<dbReference type="EMBL" id="CP002009">
    <property type="protein sequence ID" value="ADG13389.1"/>
    <property type="molecule type" value="Genomic_DNA"/>
</dbReference>
<dbReference type="GeneID" id="9131733"/>
<dbReference type="GO" id="GO:0046872">
    <property type="term" value="F:metal ion binding"/>
    <property type="evidence" value="ECO:0007669"/>
    <property type="project" value="UniProtKB-KW"/>
</dbReference>
<dbReference type="Proteomes" id="UP000002061">
    <property type="component" value="Chromosome"/>
</dbReference>
<comment type="similarity">
    <text evidence="2">Belongs to the metallo-dependent hydrolases superfamily.</text>
</comment>
<dbReference type="PANTHER" id="PTHR42658:SF1">
    <property type="entry name" value="HYDROLASE TATD"/>
    <property type="match status" value="1"/>
</dbReference>
<keyword evidence="4" id="KW-1185">Reference proteome</keyword>
<dbReference type="RefSeq" id="WP_013100135.1">
    <property type="nucleotide sequence ID" value="NC_014122.1"/>
</dbReference>
<dbReference type="OrthoDB" id="359310at2157"/>
<dbReference type="AlphaFoldDB" id="D5VS36"/>
<dbReference type="Gene3D" id="3.20.20.140">
    <property type="entry name" value="Metal-dependent hydrolases"/>
    <property type="match status" value="1"/>
</dbReference>
<keyword evidence="2" id="KW-0479">Metal-binding</keyword>
<gene>
    <name evidence="3" type="ordered locus">Metin_0722</name>
</gene>
<dbReference type="PANTHER" id="PTHR42658">
    <property type="entry name" value="HYDROLASE TATD"/>
    <property type="match status" value="1"/>
</dbReference>
<dbReference type="eggNOG" id="arCOG00892">
    <property type="taxonomic scope" value="Archaea"/>
</dbReference>